<proteinExistence type="predicted"/>
<keyword evidence="3" id="KW-1185">Reference proteome</keyword>
<organism evidence="2 3">
    <name type="scientific">Fistulina hepatica ATCC 64428</name>
    <dbReference type="NCBI Taxonomy" id="1128425"/>
    <lineage>
        <taxon>Eukaryota</taxon>
        <taxon>Fungi</taxon>
        <taxon>Dikarya</taxon>
        <taxon>Basidiomycota</taxon>
        <taxon>Agaricomycotina</taxon>
        <taxon>Agaricomycetes</taxon>
        <taxon>Agaricomycetidae</taxon>
        <taxon>Agaricales</taxon>
        <taxon>Fistulinaceae</taxon>
        <taxon>Fistulina</taxon>
    </lineage>
</organism>
<evidence type="ECO:0000256" key="1">
    <source>
        <dbReference type="SAM" id="Phobius"/>
    </source>
</evidence>
<evidence type="ECO:0000313" key="2">
    <source>
        <dbReference type="EMBL" id="KIY53124.1"/>
    </source>
</evidence>
<gene>
    <name evidence="2" type="ORF">FISHEDRAFT_33814</name>
</gene>
<name>A0A0D7AMZ1_9AGAR</name>
<accession>A0A0D7AMZ1</accession>
<dbReference type="Proteomes" id="UP000054144">
    <property type="component" value="Unassembled WGS sequence"/>
</dbReference>
<dbReference type="InterPro" id="IPR018811">
    <property type="entry name" value="MRX11"/>
</dbReference>
<dbReference type="PANTHER" id="PTHR28002">
    <property type="entry name" value="MIOREX COMPLEX COMPONENT 11"/>
    <property type="match status" value="1"/>
</dbReference>
<dbReference type="PANTHER" id="PTHR28002:SF1">
    <property type="entry name" value="MIOREX COMPLEX COMPONENT 11"/>
    <property type="match status" value="1"/>
</dbReference>
<dbReference type="OrthoDB" id="5580261at2759"/>
<evidence type="ECO:0000313" key="3">
    <source>
        <dbReference type="Proteomes" id="UP000054144"/>
    </source>
</evidence>
<keyword evidence="1" id="KW-0472">Membrane</keyword>
<dbReference type="AlphaFoldDB" id="A0A0D7AMZ1"/>
<keyword evidence="1" id="KW-0812">Transmembrane</keyword>
<feature type="transmembrane region" description="Helical" evidence="1">
    <location>
        <begin position="21"/>
        <end position="45"/>
    </location>
</feature>
<dbReference type="EMBL" id="KN881628">
    <property type="protein sequence ID" value="KIY53124.1"/>
    <property type="molecule type" value="Genomic_DNA"/>
</dbReference>
<dbReference type="GO" id="GO:0005739">
    <property type="term" value="C:mitochondrion"/>
    <property type="evidence" value="ECO:0007669"/>
    <property type="project" value="TreeGrafter"/>
</dbReference>
<reference evidence="2 3" key="1">
    <citation type="journal article" date="2015" name="Fungal Genet. Biol.">
        <title>Evolution of novel wood decay mechanisms in Agaricales revealed by the genome sequences of Fistulina hepatica and Cylindrobasidium torrendii.</title>
        <authorList>
            <person name="Floudas D."/>
            <person name="Held B.W."/>
            <person name="Riley R."/>
            <person name="Nagy L.G."/>
            <person name="Koehler G."/>
            <person name="Ransdell A.S."/>
            <person name="Younus H."/>
            <person name="Chow J."/>
            <person name="Chiniquy J."/>
            <person name="Lipzen A."/>
            <person name="Tritt A."/>
            <person name="Sun H."/>
            <person name="Haridas S."/>
            <person name="LaButti K."/>
            <person name="Ohm R.A."/>
            <person name="Kues U."/>
            <person name="Blanchette R.A."/>
            <person name="Grigoriev I.V."/>
            <person name="Minto R.E."/>
            <person name="Hibbett D.S."/>
        </authorList>
    </citation>
    <scope>NUCLEOTIDE SEQUENCE [LARGE SCALE GENOMIC DNA]</scope>
    <source>
        <strain evidence="2 3">ATCC 64428</strain>
    </source>
</reference>
<dbReference type="Pfam" id="PF10306">
    <property type="entry name" value="FLILHELTA"/>
    <property type="match status" value="1"/>
</dbReference>
<keyword evidence="1" id="KW-1133">Transmembrane helix</keyword>
<protein>
    <submittedName>
        <fullName evidence="2">Uncharacterized protein</fullName>
    </submittedName>
</protein>
<sequence>MDRTRAALRGFAQRTGTPLAPLLVSFAVIHEITAVIPLIGVFYAARSAGVGESICNTILREDPSTASSPTDTSYIHRTSQYLRHTAAAWIVEGDRWTASVGTHYGLFGYPKLSKEDRHKHKVDADPTQDVIPTRHMAGDVANAVVAYVIVKALLPARIALSVYLSPAGARAGLRVWGFVKRAFKR</sequence>